<evidence type="ECO:0000313" key="3">
    <source>
        <dbReference type="Proteomes" id="UP001069802"/>
    </source>
</evidence>
<protein>
    <submittedName>
        <fullName evidence="2">Uncharacterized protein</fullName>
    </submittedName>
</protein>
<proteinExistence type="predicted"/>
<organism evidence="2 3">
    <name type="scientific">Kiloniella laminariae</name>
    <dbReference type="NCBI Taxonomy" id="454162"/>
    <lineage>
        <taxon>Bacteria</taxon>
        <taxon>Pseudomonadati</taxon>
        <taxon>Pseudomonadota</taxon>
        <taxon>Alphaproteobacteria</taxon>
        <taxon>Rhodospirillales</taxon>
        <taxon>Kiloniellaceae</taxon>
        <taxon>Kiloniella</taxon>
    </lineage>
</organism>
<keyword evidence="1" id="KW-0732">Signal</keyword>
<sequence length="129" mass="14229">MNRRNLIVFTASLLSSFIFAPVLPITAMAGEADVLSVEAVKEKGGSWRFNVSVRHDDTGWDHYADKWEIVSPEGLVLGTRVLHHPHENEQPFTRSLSGVVLPQGVTQVIVRAHDKVHGLGGIEKIVVLE</sequence>
<dbReference type="EMBL" id="JAPWGY010000005">
    <property type="protein sequence ID" value="MCZ4281978.1"/>
    <property type="molecule type" value="Genomic_DNA"/>
</dbReference>
<name>A0ABT4LLJ0_9PROT</name>
<gene>
    <name evidence="2" type="ORF">O4H49_14395</name>
</gene>
<keyword evidence="3" id="KW-1185">Reference proteome</keyword>
<reference evidence="2" key="1">
    <citation type="submission" date="2022-12" db="EMBL/GenBank/DDBJ databases">
        <title>Bacterial isolates from different developmental stages of Nematostella vectensis.</title>
        <authorList>
            <person name="Fraune S."/>
        </authorList>
    </citation>
    <scope>NUCLEOTIDE SEQUENCE</scope>
    <source>
        <strain evidence="2">G21630-S1</strain>
    </source>
</reference>
<evidence type="ECO:0000313" key="2">
    <source>
        <dbReference type="EMBL" id="MCZ4281978.1"/>
    </source>
</evidence>
<comment type="caution">
    <text evidence="2">The sequence shown here is derived from an EMBL/GenBank/DDBJ whole genome shotgun (WGS) entry which is preliminary data.</text>
</comment>
<dbReference type="Proteomes" id="UP001069802">
    <property type="component" value="Unassembled WGS sequence"/>
</dbReference>
<feature type="chain" id="PRO_5046782370" evidence="1">
    <location>
        <begin position="21"/>
        <end position="129"/>
    </location>
</feature>
<accession>A0ABT4LLJ0</accession>
<evidence type="ECO:0000256" key="1">
    <source>
        <dbReference type="SAM" id="SignalP"/>
    </source>
</evidence>
<feature type="signal peptide" evidence="1">
    <location>
        <begin position="1"/>
        <end position="20"/>
    </location>
</feature>
<dbReference type="RefSeq" id="WP_269424139.1">
    <property type="nucleotide sequence ID" value="NZ_JAPWGY010000005.1"/>
</dbReference>